<protein>
    <recommendedName>
        <fullName evidence="4">DUF4352 domain-containing protein</fullName>
    </recommendedName>
</protein>
<comment type="caution">
    <text evidence="2">The sequence shown here is derived from an EMBL/GenBank/DDBJ whole genome shotgun (WGS) entry which is preliminary data.</text>
</comment>
<name>A0A7J5US63_9MICO</name>
<proteinExistence type="predicted"/>
<keyword evidence="1" id="KW-0812">Transmembrane</keyword>
<evidence type="ECO:0008006" key="4">
    <source>
        <dbReference type="Google" id="ProtNLM"/>
    </source>
</evidence>
<keyword evidence="1" id="KW-1133">Transmembrane helix</keyword>
<evidence type="ECO:0000313" key="2">
    <source>
        <dbReference type="EMBL" id="KAE8765158.1"/>
    </source>
</evidence>
<dbReference type="OrthoDB" id="5150303at2"/>
<keyword evidence="1" id="KW-0472">Membrane</keyword>
<dbReference type="Proteomes" id="UP000451860">
    <property type="component" value="Unassembled WGS sequence"/>
</dbReference>
<dbReference type="RefSeq" id="WP_152199964.1">
    <property type="nucleotide sequence ID" value="NZ_VUKF01000002.1"/>
</dbReference>
<reference evidence="2 3" key="1">
    <citation type="submission" date="2019-10" db="EMBL/GenBank/DDBJ databases">
        <title>Georgenia wutianyii sp. nov. and Georgenia yuyongxinii sp. nov. isolated from plateau pika (Ochotona curzoniae) in the Qinghai-Tibet plateau of China.</title>
        <authorList>
            <person name="Tian Z."/>
        </authorList>
    </citation>
    <scope>NUCLEOTIDE SEQUENCE [LARGE SCALE GENOMIC DNA]</scope>
    <source>
        <strain evidence="2 3">DSM 21501</strain>
    </source>
</reference>
<evidence type="ECO:0000313" key="3">
    <source>
        <dbReference type="Proteomes" id="UP000451860"/>
    </source>
</evidence>
<gene>
    <name evidence="2" type="ORF">GB883_05545</name>
</gene>
<keyword evidence="3" id="KW-1185">Reference proteome</keyword>
<sequence length="249" mass="25456">MGEQLLPRTAPVHSLRRFLARLHPARRTPGGDAVGGLGAMAVVGAVAILATAALVLGIIAVWPTQGQHPRTSATRPPEGAVLGAEGRPDVMAPGAGPLTGRLQPPGTTGGATDEARVRLGQPARVGTWEVAVRRTDLREFAAADGLSSPGRGERVLEAQVTVTNDGAAPADPGLDLLVGYLGPDGVEYNGDAGGVCPTREAVFGRGKIPPGETVRGSVCLGVPARAVEGGAWVLRTPAEYARPKVFAAR</sequence>
<evidence type="ECO:0000256" key="1">
    <source>
        <dbReference type="SAM" id="Phobius"/>
    </source>
</evidence>
<feature type="transmembrane region" description="Helical" evidence="1">
    <location>
        <begin position="37"/>
        <end position="62"/>
    </location>
</feature>
<dbReference type="EMBL" id="WHJE01000015">
    <property type="protein sequence ID" value="KAE8765158.1"/>
    <property type="molecule type" value="Genomic_DNA"/>
</dbReference>
<dbReference type="AlphaFoldDB" id="A0A7J5US63"/>
<organism evidence="2 3">
    <name type="scientific">Georgenia thermotolerans</name>
    <dbReference type="NCBI Taxonomy" id="527326"/>
    <lineage>
        <taxon>Bacteria</taxon>
        <taxon>Bacillati</taxon>
        <taxon>Actinomycetota</taxon>
        <taxon>Actinomycetes</taxon>
        <taxon>Micrococcales</taxon>
        <taxon>Bogoriellaceae</taxon>
        <taxon>Georgenia</taxon>
    </lineage>
</organism>
<accession>A0A7J5US63</accession>